<feature type="transmembrane region" description="Helical" evidence="1">
    <location>
        <begin position="138"/>
        <end position="158"/>
    </location>
</feature>
<keyword evidence="1" id="KW-1133">Transmembrane helix</keyword>
<evidence type="ECO:0000256" key="1">
    <source>
        <dbReference type="SAM" id="Phobius"/>
    </source>
</evidence>
<gene>
    <name evidence="3" type="ORF">CATMQ487_15180</name>
</gene>
<keyword evidence="1" id="KW-0812">Transmembrane</keyword>
<dbReference type="PANTHER" id="PTHR34220">
    <property type="entry name" value="SENSOR HISTIDINE KINASE YPDA"/>
    <property type="match status" value="1"/>
</dbReference>
<dbReference type="Gene3D" id="3.30.565.10">
    <property type="entry name" value="Histidine kinase-like ATPase, C-terminal domain"/>
    <property type="match status" value="1"/>
</dbReference>
<dbReference type="InterPro" id="IPR036890">
    <property type="entry name" value="HATPase_C_sf"/>
</dbReference>
<keyword evidence="1" id="KW-0472">Membrane</keyword>
<dbReference type="Pfam" id="PF06580">
    <property type="entry name" value="His_kinase"/>
    <property type="match status" value="1"/>
</dbReference>
<proteinExistence type="predicted"/>
<dbReference type="Proteomes" id="UP001057498">
    <property type="component" value="Chromosome"/>
</dbReference>
<feature type="transmembrane region" description="Helical" evidence="1">
    <location>
        <begin position="63"/>
        <end position="85"/>
    </location>
</feature>
<organism evidence="3 4">
    <name type="scientific">Sphaerotilus microaerophilus</name>
    <dbReference type="NCBI Taxonomy" id="2914710"/>
    <lineage>
        <taxon>Bacteria</taxon>
        <taxon>Pseudomonadati</taxon>
        <taxon>Pseudomonadota</taxon>
        <taxon>Betaproteobacteria</taxon>
        <taxon>Burkholderiales</taxon>
        <taxon>Sphaerotilaceae</taxon>
        <taxon>Sphaerotilus</taxon>
    </lineage>
</organism>
<dbReference type="PANTHER" id="PTHR34220:SF7">
    <property type="entry name" value="SENSOR HISTIDINE KINASE YPDA"/>
    <property type="match status" value="1"/>
</dbReference>
<evidence type="ECO:0000313" key="3">
    <source>
        <dbReference type="EMBL" id="BDI04548.1"/>
    </source>
</evidence>
<name>A0ABM7YJK5_9BURK</name>
<dbReference type="EMBL" id="AP025730">
    <property type="protein sequence ID" value="BDI04548.1"/>
    <property type="molecule type" value="Genomic_DNA"/>
</dbReference>
<keyword evidence="4" id="KW-1185">Reference proteome</keyword>
<dbReference type="RefSeq" id="WP_251972661.1">
    <property type="nucleotide sequence ID" value="NZ_AP025730.1"/>
</dbReference>
<feature type="transmembrane region" description="Helical" evidence="1">
    <location>
        <begin position="97"/>
        <end position="118"/>
    </location>
</feature>
<dbReference type="InterPro" id="IPR050640">
    <property type="entry name" value="Bact_2-comp_sensor_kinase"/>
</dbReference>
<evidence type="ECO:0000313" key="4">
    <source>
        <dbReference type="Proteomes" id="UP001057498"/>
    </source>
</evidence>
<feature type="transmembrane region" description="Helical" evidence="1">
    <location>
        <begin position="33"/>
        <end position="51"/>
    </location>
</feature>
<sequence length="364" mass="38738">MPEPTRAPSSTPPLPPPALLRGGPLAEVCQGGVVLRTLLFVHGVVALGLLWRSADLADWSLRLSLAVLPVLPATLLWLAGLCAGQPRMLGWSEPRRWFALGAWGALCALGGGLIARALDAWLGWGAAADTVAAASFPGALAWPACGAALALAVGHWLAQRERQRVPAATQARLAELQSRIRPHFLFNALNSAIALVQVDPERAEGVLEDLAELFRAALVSGGDQVSLGQEIELARRYLAIEQVRFGARLRVQWVLEPAAESASVPSLLLQPLVENAVRHGVEPSPDGGELIIRTQVHRGQALVSITNTVSGGPAREGGHGIALRNVRERLALLHDVTMRFEAGLVEGGRYRVRIAVPLVAQRSG</sequence>
<protein>
    <recommendedName>
        <fullName evidence="2">Signal transduction histidine kinase internal region domain-containing protein</fullName>
    </recommendedName>
</protein>
<evidence type="ECO:0000259" key="2">
    <source>
        <dbReference type="Pfam" id="PF06580"/>
    </source>
</evidence>
<reference evidence="3" key="1">
    <citation type="submission" date="2022-04" db="EMBL/GenBank/DDBJ databases">
        <title>Whole genome sequence of Sphaerotilus sp. FB-5.</title>
        <authorList>
            <person name="Takeda M."/>
            <person name="Narihara S."/>
            <person name="Akimoto M."/>
            <person name="Akimoto R."/>
            <person name="Nishiyashiki S."/>
            <person name="Murakami T."/>
        </authorList>
    </citation>
    <scope>NUCLEOTIDE SEQUENCE</scope>
    <source>
        <strain evidence="3">FB-5</strain>
    </source>
</reference>
<accession>A0ABM7YJK5</accession>
<feature type="domain" description="Signal transduction histidine kinase internal region" evidence="2">
    <location>
        <begin position="171"/>
        <end position="249"/>
    </location>
</feature>
<dbReference type="SUPFAM" id="SSF55874">
    <property type="entry name" value="ATPase domain of HSP90 chaperone/DNA topoisomerase II/histidine kinase"/>
    <property type="match status" value="1"/>
</dbReference>
<dbReference type="InterPro" id="IPR010559">
    <property type="entry name" value="Sig_transdc_His_kin_internal"/>
</dbReference>